<dbReference type="Proteomes" id="UP001320715">
    <property type="component" value="Unassembled WGS sequence"/>
</dbReference>
<evidence type="ECO:0000256" key="3">
    <source>
        <dbReference type="SAM" id="SignalP"/>
    </source>
</evidence>
<dbReference type="PROSITE" id="PS00079">
    <property type="entry name" value="MULTICOPPER_OXIDASE1"/>
    <property type="match status" value="1"/>
</dbReference>
<evidence type="ECO:0000313" key="6">
    <source>
        <dbReference type="EMBL" id="MCO6410927.1"/>
    </source>
</evidence>
<dbReference type="InterPro" id="IPR008972">
    <property type="entry name" value="Cupredoxin"/>
</dbReference>
<evidence type="ECO:0000256" key="2">
    <source>
        <dbReference type="ARBA" id="ARBA00023002"/>
    </source>
</evidence>
<dbReference type="PANTHER" id="PTHR11709:SF2">
    <property type="entry name" value="MULTICOPPER OXIDASE LPR1"/>
    <property type="match status" value="1"/>
</dbReference>
<evidence type="ECO:0000313" key="7">
    <source>
        <dbReference type="Proteomes" id="UP001320715"/>
    </source>
</evidence>
<dbReference type="Pfam" id="PF07732">
    <property type="entry name" value="Cu-oxidase_3"/>
    <property type="match status" value="1"/>
</dbReference>
<name>A0ABT1CXI5_9HYPH</name>
<dbReference type="SUPFAM" id="SSF49503">
    <property type="entry name" value="Cupredoxins"/>
    <property type="match status" value="3"/>
</dbReference>
<dbReference type="RefSeq" id="WP_252917559.1">
    <property type="nucleotide sequence ID" value="NZ_JAAAML010000005.1"/>
</dbReference>
<organism evidence="6 7">
    <name type="scientific">Hoeflea alexandrii</name>
    <dbReference type="NCBI Taxonomy" id="288436"/>
    <lineage>
        <taxon>Bacteria</taxon>
        <taxon>Pseudomonadati</taxon>
        <taxon>Pseudomonadota</taxon>
        <taxon>Alphaproteobacteria</taxon>
        <taxon>Hyphomicrobiales</taxon>
        <taxon>Rhizobiaceae</taxon>
        <taxon>Hoeflea</taxon>
    </lineage>
</organism>
<accession>A0ABT1CXI5</accession>
<keyword evidence="7" id="KW-1185">Reference proteome</keyword>
<evidence type="ECO:0000256" key="1">
    <source>
        <dbReference type="ARBA" id="ARBA00022723"/>
    </source>
</evidence>
<protein>
    <submittedName>
        <fullName evidence="6">Multicopper oxidase domain-containing protein</fullName>
    </submittedName>
</protein>
<dbReference type="InterPro" id="IPR033138">
    <property type="entry name" value="Cu_oxidase_CS"/>
</dbReference>
<reference evidence="6 7" key="1">
    <citation type="submission" date="2020-01" db="EMBL/GenBank/DDBJ databases">
        <title>Genomes of bacteria type strains.</title>
        <authorList>
            <person name="Chen J."/>
            <person name="Zhu S."/>
            <person name="Yang J."/>
        </authorList>
    </citation>
    <scope>NUCLEOTIDE SEQUENCE [LARGE SCALE GENOMIC DNA]</scope>
    <source>
        <strain evidence="6 7">DSM 16655</strain>
    </source>
</reference>
<keyword evidence="3" id="KW-0732">Signal</keyword>
<dbReference type="InterPro" id="IPR002355">
    <property type="entry name" value="Cu_oxidase_Cu_BS"/>
</dbReference>
<proteinExistence type="predicted"/>
<dbReference type="PANTHER" id="PTHR11709">
    <property type="entry name" value="MULTI-COPPER OXIDASE"/>
    <property type="match status" value="1"/>
</dbReference>
<evidence type="ECO:0000259" key="4">
    <source>
        <dbReference type="Pfam" id="PF07731"/>
    </source>
</evidence>
<dbReference type="InterPro" id="IPR045087">
    <property type="entry name" value="Cu-oxidase_fam"/>
</dbReference>
<dbReference type="InterPro" id="IPR011706">
    <property type="entry name" value="Cu-oxidase_C"/>
</dbReference>
<dbReference type="InterPro" id="IPR011707">
    <property type="entry name" value="Cu-oxidase-like_N"/>
</dbReference>
<feature type="domain" description="Plastocyanin-like" evidence="4">
    <location>
        <begin position="358"/>
        <end position="465"/>
    </location>
</feature>
<comment type="caution">
    <text evidence="6">The sequence shown here is derived from an EMBL/GenBank/DDBJ whole genome shotgun (WGS) entry which is preliminary data.</text>
</comment>
<feature type="domain" description="Plastocyanin-like" evidence="5">
    <location>
        <begin position="48"/>
        <end position="154"/>
    </location>
</feature>
<dbReference type="Gene3D" id="2.60.40.420">
    <property type="entry name" value="Cupredoxins - blue copper proteins"/>
    <property type="match status" value="3"/>
</dbReference>
<dbReference type="PROSITE" id="PS00080">
    <property type="entry name" value="MULTICOPPER_OXIDASE2"/>
    <property type="match status" value="1"/>
</dbReference>
<feature type="signal peptide" evidence="3">
    <location>
        <begin position="1"/>
        <end position="18"/>
    </location>
</feature>
<evidence type="ECO:0000259" key="5">
    <source>
        <dbReference type="Pfam" id="PF07732"/>
    </source>
</evidence>
<dbReference type="Pfam" id="PF07731">
    <property type="entry name" value="Cu-oxidase_2"/>
    <property type="match status" value="1"/>
</dbReference>
<keyword evidence="2" id="KW-0560">Oxidoreductase</keyword>
<dbReference type="EMBL" id="JAAAML010000005">
    <property type="protein sequence ID" value="MCO6410927.1"/>
    <property type="molecule type" value="Genomic_DNA"/>
</dbReference>
<dbReference type="CDD" id="cd13861">
    <property type="entry name" value="CuRO_1_CumA_like"/>
    <property type="match status" value="1"/>
</dbReference>
<gene>
    <name evidence="6" type="ORF">GTW23_22315</name>
</gene>
<keyword evidence="1" id="KW-0479">Metal-binding</keyword>
<sequence length="466" mass="51750">MKLSRRRLLAGFSSGLVASQLPALSLAKSQDGFFDLIAAPSKQRLYLPDAPTSDLWTYNGSAPGPEIRVKKGERIQVRFTNELEEPTSVHWHGIRIDNAMDGVSGLTQKPVEPGGSFVYDFVAPDAGTFWYHAHNKSWNQVARGLYGPLIIDETEPAFERSNDITLVLDDWRLAGEGVLDVASLGSMMEWAHGGRLGNWLTVNGQSRRVTDLVRGQTYRLRLINAANARIFEIDPNRFGATLLGYDGQSFAGPVKFDYAPLMLGPAQRVDLMVVAESDFTIEEVSGDRPYPMAGFSVSDAETTKAPRSAIKLQPNVLPEPDLANARRIRLEMTGGAMGGMIDITYKGKKLKGDDIRTTRQAWAFNGVANLAEEPFFEARQGESILIETVNRTAWVHAMHVHGHHFQILNRSGSVVDEEKPWRDTFLIGQDQTTEIAFVADNPGRWLFHCHMLEHAAAGMNTWFKVV</sequence>
<feature type="chain" id="PRO_5047056199" evidence="3">
    <location>
        <begin position="19"/>
        <end position="466"/>
    </location>
</feature>